<keyword evidence="3" id="KW-1185">Reference proteome</keyword>
<dbReference type="Proteomes" id="UP000184268">
    <property type="component" value="Unassembled WGS sequence"/>
</dbReference>
<evidence type="ECO:0000313" key="3">
    <source>
        <dbReference type="Proteomes" id="UP000184268"/>
    </source>
</evidence>
<dbReference type="STRING" id="299255.SAMN02745129_4719"/>
<organism evidence="2 3">
    <name type="scientific">Ferrimonas marina</name>
    <dbReference type="NCBI Taxonomy" id="299255"/>
    <lineage>
        <taxon>Bacteria</taxon>
        <taxon>Pseudomonadati</taxon>
        <taxon>Pseudomonadota</taxon>
        <taxon>Gammaproteobacteria</taxon>
        <taxon>Alteromonadales</taxon>
        <taxon>Ferrimonadaceae</taxon>
        <taxon>Ferrimonas</taxon>
    </lineage>
</organism>
<sequence>MQRKPLTFGTLLTAVLAIVSANGWAQHKPDGQYQSSQGKLTLQTLGEGYVTIKLKSNNCNVDHDGSRAMTFAPGGIHWLDEQGEPLLVIFFLQDQALVYGESPNFSQRYCQNGSDVTGTYQIQKP</sequence>
<feature type="signal peptide" evidence="1">
    <location>
        <begin position="1"/>
        <end position="25"/>
    </location>
</feature>
<reference evidence="2 3" key="1">
    <citation type="submission" date="2016-11" db="EMBL/GenBank/DDBJ databases">
        <authorList>
            <person name="Jaros S."/>
            <person name="Januszkiewicz K."/>
            <person name="Wedrychowicz H."/>
        </authorList>
    </citation>
    <scope>NUCLEOTIDE SEQUENCE [LARGE SCALE GENOMIC DNA]</scope>
    <source>
        <strain evidence="2 3">DSM 16917</strain>
    </source>
</reference>
<protein>
    <submittedName>
        <fullName evidence="2">Uncharacterized protein</fullName>
    </submittedName>
</protein>
<feature type="chain" id="PRO_5009915391" evidence="1">
    <location>
        <begin position="26"/>
        <end position="125"/>
    </location>
</feature>
<name>A0A1M5Z5W3_9GAMM</name>
<evidence type="ECO:0000313" key="2">
    <source>
        <dbReference type="EMBL" id="SHI19646.1"/>
    </source>
</evidence>
<dbReference type="RefSeq" id="WP_067662052.1">
    <property type="nucleotide sequence ID" value="NZ_FQXG01000009.1"/>
</dbReference>
<evidence type="ECO:0000256" key="1">
    <source>
        <dbReference type="SAM" id="SignalP"/>
    </source>
</evidence>
<keyword evidence="1" id="KW-0732">Signal</keyword>
<gene>
    <name evidence="2" type="ORF">SAMN02745129_4719</name>
</gene>
<proteinExistence type="predicted"/>
<dbReference type="AlphaFoldDB" id="A0A1M5Z5W3"/>
<dbReference type="EMBL" id="FQXG01000009">
    <property type="protein sequence ID" value="SHI19646.1"/>
    <property type="molecule type" value="Genomic_DNA"/>
</dbReference>
<accession>A0A1M5Z5W3</accession>